<dbReference type="Pfam" id="PF03646">
    <property type="entry name" value="FlaG"/>
    <property type="match status" value="1"/>
</dbReference>
<dbReference type="Gene3D" id="3.30.160.170">
    <property type="entry name" value="FlaG-like"/>
    <property type="match status" value="1"/>
</dbReference>
<dbReference type="AlphaFoldDB" id="A0A935T9N7"/>
<dbReference type="PANTHER" id="PTHR37166:SF1">
    <property type="entry name" value="PROTEIN FLAG"/>
    <property type="match status" value="1"/>
</dbReference>
<keyword evidence="2" id="KW-0282">Flagellum</keyword>
<feature type="compositionally biased region" description="Polar residues" evidence="1">
    <location>
        <begin position="1"/>
        <end position="16"/>
    </location>
</feature>
<keyword evidence="2" id="KW-0969">Cilium</keyword>
<reference evidence="2 3" key="1">
    <citation type="submission" date="2020-10" db="EMBL/GenBank/DDBJ databases">
        <title>Connecting structure to function with the recovery of over 1000 high-quality activated sludge metagenome-assembled genomes encoding full-length rRNA genes using long-read sequencing.</title>
        <authorList>
            <person name="Singleton C.M."/>
            <person name="Petriglieri F."/>
            <person name="Kristensen J.M."/>
            <person name="Kirkegaard R.H."/>
            <person name="Michaelsen T.Y."/>
            <person name="Andersen M.H."/>
            <person name="Karst S.M."/>
            <person name="Dueholm M.S."/>
            <person name="Nielsen P.H."/>
            <person name="Albertsen M."/>
        </authorList>
    </citation>
    <scope>NUCLEOTIDE SEQUENCE [LARGE SCALE GENOMIC DNA]</scope>
    <source>
        <strain evidence="2">Fred_18-Q3-R57-64_BAT3C.720</strain>
    </source>
</reference>
<dbReference type="EMBL" id="JADJOT010000010">
    <property type="protein sequence ID" value="MBK7955590.1"/>
    <property type="molecule type" value="Genomic_DNA"/>
</dbReference>
<dbReference type="PANTHER" id="PTHR37166">
    <property type="entry name" value="PROTEIN FLAG"/>
    <property type="match status" value="1"/>
</dbReference>
<evidence type="ECO:0000313" key="3">
    <source>
        <dbReference type="Proteomes" id="UP000706151"/>
    </source>
</evidence>
<protein>
    <submittedName>
        <fullName evidence="2">Flagellar protein FlaG</fullName>
    </submittedName>
</protein>
<evidence type="ECO:0000313" key="2">
    <source>
        <dbReference type="EMBL" id="MBK7955590.1"/>
    </source>
</evidence>
<feature type="compositionally biased region" description="Polar residues" evidence="1">
    <location>
        <begin position="40"/>
        <end position="50"/>
    </location>
</feature>
<accession>A0A935T9N7</accession>
<keyword evidence="2" id="KW-0966">Cell projection</keyword>
<dbReference type="InterPro" id="IPR005186">
    <property type="entry name" value="FlaG"/>
</dbReference>
<feature type="region of interest" description="Disordered" evidence="1">
    <location>
        <begin position="1"/>
        <end position="50"/>
    </location>
</feature>
<sequence>MNIQATGVSLPPQANSLPGPAPRAVKTPGEARSVDAAQLPSPTQQPDRAQLEAATQSVREFVKPINSNLEFSINQDTGQLVVRIIDRATKEVIRQMPSQEMLDIAKALDNIKGLLVKQTA</sequence>
<dbReference type="Proteomes" id="UP000706151">
    <property type="component" value="Unassembled WGS sequence"/>
</dbReference>
<dbReference type="SUPFAM" id="SSF160214">
    <property type="entry name" value="FlaG-like"/>
    <property type="match status" value="1"/>
</dbReference>
<name>A0A935T9N7_9PROT</name>
<gene>
    <name evidence="2" type="ORF">IPK02_17450</name>
</gene>
<proteinExistence type="predicted"/>
<evidence type="ECO:0000256" key="1">
    <source>
        <dbReference type="SAM" id="MobiDB-lite"/>
    </source>
</evidence>
<organism evidence="2 3">
    <name type="scientific">Candidatus Accumulibacter affinis</name>
    <dbReference type="NCBI Taxonomy" id="2954384"/>
    <lineage>
        <taxon>Bacteria</taxon>
        <taxon>Pseudomonadati</taxon>
        <taxon>Pseudomonadota</taxon>
        <taxon>Betaproteobacteria</taxon>
        <taxon>Candidatus Accumulibacter</taxon>
    </lineage>
</organism>
<dbReference type="InterPro" id="IPR035924">
    <property type="entry name" value="FlaG-like_sf"/>
</dbReference>
<comment type="caution">
    <text evidence="2">The sequence shown here is derived from an EMBL/GenBank/DDBJ whole genome shotgun (WGS) entry which is preliminary data.</text>
</comment>